<keyword evidence="5" id="KW-0560">Oxidoreductase</keyword>
<evidence type="ECO:0000256" key="6">
    <source>
        <dbReference type="ARBA" id="ARBA00023004"/>
    </source>
</evidence>
<keyword evidence="3" id="KW-0001">2Fe-2S</keyword>
<dbReference type="Gene3D" id="3.10.20.30">
    <property type="match status" value="1"/>
</dbReference>
<comment type="caution">
    <text evidence="10">The sequence shown here is derived from an EMBL/GenBank/DDBJ whole genome shotgun (WGS) entry which is preliminary data.</text>
</comment>
<dbReference type="Pfam" id="PF00111">
    <property type="entry name" value="Fer2"/>
    <property type="match status" value="1"/>
</dbReference>
<keyword evidence="2" id="KW-0285">Flavoprotein</keyword>
<dbReference type="PRINTS" id="PR00409">
    <property type="entry name" value="PHDIOXRDTASE"/>
</dbReference>
<evidence type="ECO:0000313" key="11">
    <source>
        <dbReference type="Proteomes" id="UP001595696"/>
    </source>
</evidence>
<gene>
    <name evidence="10" type="ORF">ACFO0B_16370</name>
</gene>
<dbReference type="Proteomes" id="UP001595696">
    <property type="component" value="Unassembled WGS sequence"/>
</dbReference>
<evidence type="ECO:0000259" key="8">
    <source>
        <dbReference type="PROSITE" id="PS51085"/>
    </source>
</evidence>
<dbReference type="Gene3D" id="2.40.30.10">
    <property type="entry name" value="Translation factors"/>
    <property type="match status" value="1"/>
</dbReference>
<evidence type="ECO:0000256" key="2">
    <source>
        <dbReference type="ARBA" id="ARBA00022630"/>
    </source>
</evidence>
<dbReference type="Gene3D" id="3.40.50.80">
    <property type="entry name" value="Nucleotide-binding domain of ferredoxin-NADP reductase (FNR) module"/>
    <property type="match status" value="1"/>
</dbReference>
<evidence type="ECO:0000313" key="10">
    <source>
        <dbReference type="EMBL" id="MFC3963567.1"/>
    </source>
</evidence>
<feature type="domain" description="2Fe-2S ferredoxin-type" evidence="8">
    <location>
        <begin position="242"/>
        <end position="324"/>
    </location>
</feature>
<evidence type="ECO:0000256" key="3">
    <source>
        <dbReference type="ARBA" id="ARBA00022714"/>
    </source>
</evidence>
<dbReference type="InterPro" id="IPR017938">
    <property type="entry name" value="Riboflavin_synthase-like_b-brl"/>
</dbReference>
<dbReference type="CDD" id="cd06185">
    <property type="entry name" value="PDR_like"/>
    <property type="match status" value="1"/>
</dbReference>
<dbReference type="InterPro" id="IPR017927">
    <property type="entry name" value="FAD-bd_FR_type"/>
</dbReference>
<evidence type="ECO:0000256" key="4">
    <source>
        <dbReference type="ARBA" id="ARBA00022723"/>
    </source>
</evidence>
<accession>A0ABV8DTY9</accession>
<evidence type="ECO:0000259" key="9">
    <source>
        <dbReference type="PROSITE" id="PS51384"/>
    </source>
</evidence>
<sequence>MSDARVTGRSGAPPIAADDELTVTRAAALCPDVREIVLARPDGGVLPSFAPGSHIGLHCGPGLRNSYSLTGDGLDPRHYAISVRLDPAGRGGSRWVHGLRPGDRVRADPPRSAFAPVATAGHHLLVAGGIGVTPLLAHVRAALTWGRSFQLHYAHRPGHGAHLDELRALCGDRLRVAHSATALWAALGPALRRQPLGTHLYVCGPATLNEAVTAAAAAAGWPEQRVHTEAFTAPPVAPGTPFTVRLARSGRELPVGAEQTMLDALLAAGAAVPNLCRQGVCGECRLPVRAGRAEHRDSLLTADERDTAVLPCVSRATGRLELEL</sequence>
<keyword evidence="4" id="KW-0479">Metal-binding</keyword>
<dbReference type="InterPro" id="IPR036010">
    <property type="entry name" value="2Fe-2S_ferredoxin-like_sf"/>
</dbReference>
<dbReference type="PANTHER" id="PTHR47354">
    <property type="entry name" value="NADH OXIDOREDUCTASE HCR"/>
    <property type="match status" value="1"/>
</dbReference>
<organism evidence="10 11">
    <name type="scientific">Nocardia jiangsuensis</name>
    <dbReference type="NCBI Taxonomy" id="1691563"/>
    <lineage>
        <taxon>Bacteria</taxon>
        <taxon>Bacillati</taxon>
        <taxon>Actinomycetota</taxon>
        <taxon>Actinomycetes</taxon>
        <taxon>Mycobacteriales</taxon>
        <taxon>Nocardiaceae</taxon>
        <taxon>Nocardia</taxon>
    </lineage>
</organism>
<evidence type="ECO:0000256" key="7">
    <source>
        <dbReference type="ARBA" id="ARBA00023014"/>
    </source>
</evidence>
<evidence type="ECO:0000256" key="5">
    <source>
        <dbReference type="ARBA" id="ARBA00023002"/>
    </source>
</evidence>
<dbReference type="Pfam" id="PF22290">
    <property type="entry name" value="DmmA-like_N"/>
    <property type="match status" value="1"/>
</dbReference>
<name>A0ABV8DTY9_9NOCA</name>
<reference evidence="11" key="1">
    <citation type="journal article" date="2019" name="Int. J. Syst. Evol. Microbiol.">
        <title>The Global Catalogue of Microorganisms (GCM) 10K type strain sequencing project: providing services to taxonomists for standard genome sequencing and annotation.</title>
        <authorList>
            <consortium name="The Broad Institute Genomics Platform"/>
            <consortium name="The Broad Institute Genome Sequencing Center for Infectious Disease"/>
            <person name="Wu L."/>
            <person name="Ma J."/>
        </authorList>
    </citation>
    <scope>NUCLEOTIDE SEQUENCE [LARGE SCALE GENOMIC DNA]</scope>
    <source>
        <strain evidence="11">CGMCC 4.7330</strain>
    </source>
</reference>
<dbReference type="InterPro" id="IPR001041">
    <property type="entry name" value="2Fe-2S_ferredoxin-type"/>
</dbReference>
<dbReference type="PANTHER" id="PTHR47354:SF1">
    <property type="entry name" value="CARNITINE MONOOXYGENASE REDUCTASE SUBUNIT"/>
    <property type="match status" value="1"/>
</dbReference>
<protein>
    <submittedName>
        <fullName evidence="10">PDR/VanB family oxidoreductase</fullName>
    </submittedName>
</protein>
<dbReference type="InterPro" id="IPR054582">
    <property type="entry name" value="DmmA-like_N"/>
</dbReference>
<dbReference type="InterPro" id="IPR050415">
    <property type="entry name" value="MRET"/>
</dbReference>
<keyword evidence="11" id="KW-1185">Reference proteome</keyword>
<proteinExistence type="predicted"/>
<dbReference type="RefSeq" id="WP_378613316.1">
    <property type="nucleotide sequence ID" value="NZ_JBHSAX010000014.1"/>
</dbReference>
<dbReference type="EMBL" id="JBHSAX010000014">
    <property type="protein sequence ID" value="MFC3963567.1"/>
    <property type="molecule type" value="Genomic_DNA"/>
</dbReference>
<dbReference type="SUPFAM" id="SSF52343">
    <property type="entry name" value="Ferredoxin reductase-like, C-terminal NADP-linked domain"/>
    <property type="match status" value="1"/>
</dbReference>
<dbReference type="InterPro" id="IPR012675">
    <property type="entry name" value="Beta-grasp_dom_sf"/>
</dbReference>
<comment type="cofactor">
    <cofactor evidence="1">
        <name>FAD</name>
        <dbReference type="ChEBI" id="CHEBI:57692"/>
    </cofactor>
</comment>
<feature type="domain" description="FAD-binding FR-type" evidence="9">
    <location>
        <begin position="16"/>
        <end position="117"/>
    </location>
</feature>
<dbReference type="SUPFAM" id="SSF54292">
    <property type="entry name" value="2Fe-2S ferredoxin-like"/>
    <property type="match status" value="1"/>
</dbReference>
<dbReference type="InterPro" id="IPR039261">
    <property type="entry name" value="FNR_nucleotide-bd"/>
</dbReference>
<keyword evidence="6" id="KW-0408">Iron</keyword>
<dbReference type="PROSITE" id="PS51384">
    <property type="entry name" value="FAD_FR"/>
    <property type="match status" value="1"/>
</dbReference>
<dbReference type="CDD" id="cd00207">
    <property type="entry name" value="fer2"/>
    <property type="match status" value="1"/>
</dbReference>
<keyword evidence="7" id="KW-0411">Iron-sulfur</keyword>
<evidence type="ECO:0000256" key="1">
    <source>
        <dbReference type="ARBA" id="ARBA00001974"/>
    </source>
</evidence>
<dbReference type="SUPFAM" id="SSF63380">
    <property type="entry name" value="Riboflavin synthase domain-like"/>
    <property type="match status" value="1"/>
</dbReference>
<dbReference type="PROSITE" id="PS51085">
    <property type="entry name" value="2FE2S_FER_2"/>
    <property type="match status" value="1"/>
</dbReference>